<dbReference type="InterPro" id="IPR002864">
    <property type="entry name" value="Acyl-ACP_thioesterase_NHD"/>
</dbReference>
<organism evidence="4 5">
    <name type="scientific">Muriicola jejuensis</name>
    <dbReference type="NCBI Taxonomy" id="504488"/>
    <lineage>
        <taxon>Bacteria</taxon>
        <taxon>Pseudomonadati</taxon>
        <taxon>Bacteroidota</taxon>
        <taxon>Flavobacteriia</taxon>
        <taxon>Flavobacteriales</taxon>
        <taxon>Flavobacteriaceae</taxon>
        <taxon>Muriicola</taxon>
    </lineage>
</organism>
<dbReference type="EMBL" id="JAABOP010000003">
    <property type="protein sequence ID" value="NER11099.1"/>
    <property type="molecule type" value="Genomic_DNA"/>
</dbReference>
<dbReference type="Gene3D" id="3.10.129.10">
    <property type="entry name" value="Hotdog Thioesterase"/>
    <property type="match status" value="1"/>
</dbReference>
<evidence type="ECO:0000259" key="3">
    <source>
        <dbReference type="Pfam" id="PF01643"/>
    </source>
</evidence>
<protein>
    <submittedName>
        <fullName evidence="4">Acyl-CoA thioesterase</fullName>
    </submittedName>
</protein>
<feature type="domain" description="Acyl-ACP thioesterase N-terminal hotdog" evidence="3">
    <location>
        <begin position="2"/>
        <end position="126"/>
    </location>
</feature>
<keyword evidence="5" id="KW-1185">Reference proteome</keyword>
<gene>
    <name evidence="4" type="ORF">GWK09_11260</name>
</gene>
<dbReference type="PANTHER" id="PTHR31793:SF27">
    <property type="entry name" value="NOVEL THIOESTERASE SUPERFAMILY DOMAIN AND SAPOSIN A-TYPE DOMAIN CONTAINING PROTEIN (0610012H03RIK)"/>
    <property type="match status" value="1"/>
</dbReference>
<dbReference type="CDD" id="cd00586">
    <property type="entry name" value="4HBT"/>
    <property type="match status" value="1"/>
</dbReference>
<evidence type="ECO:0000256" key="2">
    <source>
        <dbReference type="ARBA" id="ARBA00022801"/>
    </source>
</evidence>
<comment type="caution">
    <text evidence="4">The sequence shown here is derived from an EMBL/GenBank/DDBJ whole genome shotgun (WGS) entry which is preliminary data.</text>
</comment>
<dbReference type="GO" id="GO:0006633">
    <property type="term" value="P:fatty acid biosynthetic process"/>
    <property type="evidence" value="ECO:0007669"/>
    <property type="project" value="InterPro"/>
</dbReference>
<evidence type="ECO:0000256" key="1">
    <source>
        <dbReference type="ARBA" id="ARBA00005953"/>
    </source>
</evidence>
<evidence type="ECO:0000313" key="5">
    <source>
        <dbReference type="Proteomes" id="UP000468443"/>
    </source>
</evidence>
<dbReference type="Pfam" id="PF01643">
    <property type="entry name" value="Acyl-ACP_TE"/>
    <property type="match status" value="1"/>
</dbReference>
<keyword evidence="2" id="KW-0378">Hydrolase</keyword>
<dbReference type="SUPFAM" id="SSF54637">
    <property type="entry name" value="Thioesterase/thiol ester dehydrase-isomerase"/>
    <property type="match status" value="1"/>
</dbReference>
<dbReference type="AlphaFoldDB" id="A0A6P0UGW9"/>
<dbReference type="Proteomes" id="UP000468443">
    <property type="component" value="Unassembled WGS sequence"/>
</dbReference>
<dbReference type="InterPro" id="IPR029069">
    <property type="entry name" value="HotDog_dom_sf"/>
</dbReference>
<sequence>MTYEMTKEVERDDLDELEHVNNVRYVQWIQDISKAHWESRAPESIRKKVIWVVRQHLIQYKNAAKLGDVLQIRTFIEKSEGAISTRVVEMQDLQTGQPIVRSETEWCLLDGQSLRPMRIPEEIRSVFIEDTHP</sequence>
<evidence type="ECO:0000313" key="4">
    <source>
        <dbReference type="EMBL" id="NER11099.1"/>
    </source>
</evidence>
<dbReference type="GO" id="GO:0047617">
    <property type="term" value="F:fatty acyl-CoA hydrolase activity"/>
    <property type="evidence" value="ECO:0007669"/>
    <property type="project" value="TreeGrafter"/>
</dbReference>
<reference evidence="4 5" key="1">
    <citation type="submission" date="2020-01" db="EMBL/GenBank/DDBJ databases">
        <title>Muriicola jejuensis KCTC 22299.</title>
        <authorList>
            <person name="Wang G."/>
        </authorList>
    </citation>
    <scope>NUCLEOTIDE SEQUENCE [LARGE SCALE GENOMIC DNA]</scope>
    <source>
        <strain evidence="4 5">KCTC 22299</strain>
    </source>
</reference>
<proteinExistence type="inferred from homology"/>
<name>A0A6P0UGW9_9FLAO</name>
<dbReference type="InterPro" id="IPR050563">
    <property type="entry name" value="4-hydroxybenzoyl-CoA_TE"/>
</dbReference>
<dbReference type="RefSeq" id="WP_163693525.1">
    <property type="nucleotide sequence ID" value="NZ_FXTW01000004.1"/>
</dbReference>
<comment type="similarity">
    <text evidence="1">Belongs to the 4-hydroxybenzoyl-CoA thioesterase family.</text>
</comment>
<accession>A0A6P0UGW9</accession>
<dbReference type="PANTHER" id="PTHR31793">
    <property type="entry name" value="4-HYDROXYBENZOYL-COA THIOESTERASE FAMILY MEMBER"/>
    <property type="match status" value="1"/>
</dbReference>